<dbReference type="GO" id="GO:0005634">
    <property type="term" value="C:nucleus"/>
    <property type="evidence" value="ECO:0007669"/>
    <property type="project" value="TreeGrafter"/>
</dbReference>
<evidence type="ECO:0000313" key="2">
    <source>
        <dbReference type="EMBL" id="CAF0962610.1"/>
    </source>
</evidence>
<dbReference type="GO" id="GO:0007144">
    <property type="term" value="P:female meiosis I"/>
    <property type="evidence" value="ECO:0007669"/>
    <property type="project" value="TreeGrafter"/>
</dbReference>
<feature type="region of interest" description="Disordered" evidence="1">
    <location>
        <begin position="281"/>
        <end position="310"/>
    </location>
</feature>
<comment type="caution">
    <text evidence="2">The sequence shown here is derived from an EMBL/GenBank/DDBJ whole genome shotgun (WGS) entry which is preliminary data.</text>
</comment>
<feature type="compositionally biased region" description="Low complexity" evidence="1">
    <location>
        <begin position="282"/>
        <end position="300"/>
    </location>
</feature>
<dbReference type="Pfam" id="PF15189">
    <property type="entry name" value="MEIOC"/>
    <property type="match status" value="1"/>
</dbReference>
<evidence type="ECO:0000313" key="3">
    <source>
        <dbReference type="Proteomes" id="UP000663845"/>
    </source>
</evidence>
<accession>A0A814DT60</accession>
<dbReference type="EMBL" id="CAJNOG010000113">
    <property type="protein sequence ID" value="CAF0962610.1"/>
    <property type="molecule type" value="Genomic_DNA"/>
</dbReference>
<dbReference type="GO" id="GO:0007141">
    <property type="term" value="P:male meiosis I"/>
    <property type="evidence" value="ECO:0007669"/>
    <property type="project" value="TreeGrafter"/>
</dbReference>
<feature type="compositionally biased region" description="Low complexity" evidence="1">
    <location>
        <begin position="245"/>
        <end position="263"/>
    </location>
</feature>
<evidence type="ECO:0000256" key="1">
    <source>
        <dbReference type="SAM" id="MobiDB-lite"/>
    </source>
</evidence>
<dbReference type="GO" id="GO:0048255">
    <property type="term" value="P:mRNA stabilization"/>
    <property type="evidence" value="ECO:0007669"/>
    <property type="project" value="TreeGrafter"/>
</dbReference>
<protein>
    <submittedName>
        <fullName evidence="2">Uncharacterized protein</fullName>
    </submittedName>
</protein>
<dbReference type="AlphaFoldDB" id="A0A814DT60"/>
<dbReference type="PANTHER" id="PTHR33861">
    <property type="entry name" value="PROTEIN CBG18333"/>
    <property type="match status" value="1"/>
</dbReference>
<dbReference type="InterPro" id="IPR027963">
    <property type="entry name" value="MEIOC"/>
</dbReference>
<reference evidence="2" key="1">
    <citation type="submission" date="2021-02" db="EMBL/GenBank/DDBJ databases">
        <authorList>
            <person name="Nowell W R."/>
        </authorList>
    </citation>
    <scope>NUCLEOTIDE SEQUENCE</scope>
</reference>
<dbReference type="GO" id="GO:0005737">
    <property type="term" value="C:cytoplasm"/>
    <property type="evidence" value="ECO:0007669"/>
    <property type="project" value="TreeGrafter"/>
</dbReference>
<proteinExistence type="predicted"/>
<organism evidence="2 3">
    <name type="scientific">Adineta steineri</name>
    <dbReference type="NCBI Taxonomy" id="433720"/>
    <lineage>
        <taxon>Eukaryota</taxon>
        <taxon>Metazoa</taxon>
        <taxon>Spiralia</taxon>
        <taxon>Gnathifera</taxon>
        <taxon>Rotifera</taxon>
        <taxon>Eurotatoria</taxon>
        <taxon>Bdelloidea</taxon>
        <taxon>Adinetida</taxon>
        <taxon>Adinetidae</taxon>
        <taxon>Adineta</taxon>
    </lineage>
</organism>
<gene>
    <name evidence="2" type="ORF">JYZ213_LOCUS13925</name>
</gene>
<sequence>MLSPPLQTSSSTMIDDRFLRTYLRQNPTWNLDESGHMDHYNLSSSTHGDKFLNSSVHLPNEMRSANLNQMVSSIVDENSEYQQQHGMTPTFVQQQTAWMNGGQSDQHMHYIQQMRNIPSRQMKMNSSSLSESGYPRNIPDIYSSQYNPPKDIQVLIRKGDHNGLNSLVKSVTLQQFRQMIGLQRSTDIYSSQYNPPKDIQVLIRKGDHNGLNSLVKSVTLQQFRQMIGLQRSTGLTALHDRKNRNNNNLNQQSLSSSSSSSSLPTSNIRLINAFKQQENKKLNQQWSQDTQQQQQIYPRQHSSHDTTSMNDMNLTTCQEMSYFRSNRRTGVANTLHIAIEKCYEQLNYIRDSYAETESKIGIEILHKSSSSSIVDMKNTNFLNLSNNPSRVDRLIAEYHYEYNRIIRLHERITENLNIPDIEATGQTLDEWLNAINTVQDRRRQEIDNATEKCRTGEPRLPDENDVLQLAESLRILRITTRKIRTVLWYWLYWSTNSTNNKIPFVARHQDEFNQCYEKNDNVFCSTINNDLFDIPESDEQEMILFKKKSILSNENNKENECNE</sequence>
<feature type="region of interest" description="Disordered" evidence="1">
    <location>
        <begin position="240"/>
        <end position="264"/>
    </location>
</feature>
<dbReference type="Proteomes" id="UP000663845">
    <property type="component" value="Unassembled WGS sequence"/>
</dbReference>
<dbReference type="PANTHER" id="PTHR33861:SF5">
    <property type="entry name" value="GAMMA-TUBULIN COMPLEX COMPONENT"/>
    <property type="match status" value="1"/>
</dbReference>
<name>A0A814DT60_9BILA</name>